<dbReference type="Gene3D" id="2.40.50.140">
    <property type="entry name" value="Nucleic acid-binding proteins"/>
    <property type="match status" value="1"/>
</dbReference>
<name>A0ABR1GDI0_AURAN</name>
<dbReference type="Proteomes" id="UP001363151">
    <property type="component" value="Unassembled WGS sequence"/>
</dbReference>
<dbReference type="PANTHER" id="PTHR11586">
    <property type="entry name" value="TRNA-AMINOACYLATION COFACTOR ARC1 FAMILY MEMBER"/>
    <property type="match status" value="1"/>
</dbReference>
<dbReference type="CDD" id="cd02799">
    <property type="entry name" value="tRNA_bind_EMAP-II_like"/>
    <property type="match status" value="1"/>
</dbReference>
<evidence type="ECO:0000313" key="6">
    <source>
        <dbReference type="EMBL" id="KAK7253902.1"/>
    </source>
</evidence>
<evidence type="ECO:0000256" key="4">
    <source>
        <dbReference type="SAM" id="MobiDB-lite"/>
    </source>
</evidence>
<dbReference type="InterPro" id="IPR002547">
    <property type="entry name" value="tRNA-bd_dom"/>
</dbReference>
<feature type="region of interest" description="Disordered" evidence="4">
    <location>
        <begin position="55"/>
        <end position="207"/>
    </location>
</feature>
<gene>
    <name evidence="6" type="ORF">SO694_00003314</name>
</gene>
<accession>A0ABR1GDI0</accession>
<evidence type="ECO:0000313" key="7">
    <source>
        <dbReference type="Proteomes" id="UP001363151"/>
    </source>
</evidence>
<feature type="compositionally biased region" description="Basic and acidic residues" evidence="4">
    <location>
        <begin position="147"/>
        <end position="161"/>
    </location>
</feature>
<protein>
    <submittedName>
        <fullName evidence="6">tRNA binding protein</fullName>
    </submittedName>
</protein>
<feature type="compositionally biased region" description="Basic residues" evidence="4">
    <location>
        <begin position="122"/>
        <end position="134"/>
    </location>
</feature>
<feature type="compositionally biased region" description="Pro residues" evidence="4">
    <location>
        <begin position="112"/>
        <end position="121"/>
    </location>
</feature>
<proteinExistence type="predicted"/>
<feature type="compositionally biased region" description="Low complexity" evidence="4">
    <location>
        <begin position="189"/>
        <end position="206"/>
    </location>
</feature>
<dbReference type="InterPro" id="IPR051270">
    <property type="entry name" value="Tyrosine-tRNA_ligase_regulator"/>
</dbReference>
<comment type="caution">
    <text evidence="6">The sequence shown here is derived from an EMBL/GenBank/DDBJ whole genome shotgun (WGS) entry which is preliminary data.</text>
</comment>
<evidence type="ECO:0000256" key="1">
    <source>
        <dbReference type="ARBA" id="ARBA00022555"/>
    </source>
</evidence>
<dbReference type="EMBL" id="JBBJCI010000033">
    <property type="protein sequence ID" value="KAK7253902.1"/>
    <property type="molecule type" value="Genomic_DNA"/>
</dbReference>
<keyword evidence="7" id="KW-1185">Reference proteome</keyword>
<evidence type="ECO:0000256" key="2">
    <source>
        <dbReference type="ARBA" id="ARBA00022884"/>
    </source>
</evidence>
<evidence type="ECO:0000259" key="5">
    <source>
        <dbReference type="PROSITE" id="PS50886"/>
    </source>
</evidence>
<dbReference type="Pfam" id="PF01588">
    <property type="entry name" value="tRNA_bind"/>
    <property type="match status" value="1"/>
</dbReference>
<dbReference type="PROSITE" id="PS50886">
    <property type="entry name" value="TRBD"/>
    <property type="match status" value="1"/>
</dbReference>
<feature type="domain" description="TRNA-binding" evidence="5">
    <location>
        <begin position="211"/>
        <end position="316"/>
    </location>
</feature>
<organism evidence="6 7">
    <name type="scientific">Aureococcus anophagefferens</name>
    <name type="common">Harmful bloom alga</name>
    <dbReference type="NCBI Taxonomy" id="44056"/>
    <lineage>
        <taxon>Eukaryota</taxon>
        <taxon>Sar</taxon>
        <taxon>Stramenopiles</taxon>
        <taxon>Ochrophyta</taxon>
        <taxon>Pelagophyceae</taxon>
        <taxon>Pelagomonadales</taxon>
        <taxon>Pelagomonadaceae</taxon>
        <taxon>Aureococcus</taxon>
    </lineage>
</organism>
<feature type="compositionally biased region" description="Basic and acidic residues" evidence="4">
    <location>
        <begin position="55"/>
        <end position="69"/>
    </location>
</feature>
<dbReference type="SUPFAM" id="SSF50249">
    <property type="entry name" value="Nucleic acid-binding proteins"/>
    <property type="match status" value="1"/>
</dbReference>
<dbReference type="InterPro" id="IPR012340">
    <property type="entry name" value="NA-bd_OB-fold"/>
</dbReference>
<reference evidence="6 7" key="1">
    <citation type="submission" date="2024-03" db="EMBL/GenBank/DDBJ databases">
        <title>Aureococcus anophagefferens CCMP1851 and Kratosvirus quantuckense: Draft genome of a second virus-susceptible host strain in the model system.</title>
        <authorList>
            <person name="Chase E."/>
            <person name="Truchon A.R."/>
            <person name="Schepens W."/>
            <person name="Wilhelm S.W."/>
        </authorList>
    </citation>
    <scope>NUCLEOTIDE SEQUENCE [LARGE SCALE GENOMIC DNA]</scope>
    <source>
        <strain evidence="6 7">CCMP1851</strain>
    </source>
</reference>
<keyword evidence="2 3" id="KW-0694">RNA-binding</keyword>
<keyword evidence="1 3" id="KW-0820">tRNA-binding</keyword>
<feature type="compositionally biased region" description="Basic residues" evidence="4">
    <location>
        <begin position="177"/>
        <end position="188"/>
    </location>
</feature>
<dbReference type="PANTHER" id="PTHR11586:SF33">
    <property type="entry name" value="AMINOACYL TRNA SYNTHASE COMPLEX-INTERACTING MULTIFUNCTIONAL PROTEIN 1"/>
    <property type="match status" value="1"/>
</dbReference>
<feature type="compositionally biased region" description="Basic residues" evidence="4">
    <location>
        <begin position="90"/>
        <end position="103"/>
    </location>
</feature>
<evidence type="ECO:0000256" key="3">
    <source>
        <dbReference type="PROSITE-ProRule" id="PRU00209"/>
    </source>
</evidence>
<sequence length="377" mass="38882">MDELVAAATAAGEAVKAAKAGQDKAAIKTAVDALVAIKEKITALDPGHPLALVDKAAKKKAEKEKKKQEAAAAAAGGDEGGPSKNAQKAAAKKALKDAKKKAHKEGAAAPAPQAPQRPPPQRPRRPSPRRRRPRPPTAPSPRRSRPRARDGGGAVRDDRAARCWGGAPGAPADAPKKAKKEKKEKPKKAAAAPAAAGPASDGSPEGDCLASAPALDIRVGTVVKCWEHPEAEKLYCEEIDIGEEAGPRTIASGLRPFYASADDIRGRKVLIFANLKARTMQGFKSCGMVLCASNADHTVVKLLEVPAGAKNGDRVAFGDLPVVPPAAPSAVQKKKLLEKVIGFLKTDGDGVATVLGKKFALPAGPVTAPGMPDAAIS</sequence>